<proteinExistence type="predicted"/>
<feature type="region of interest" description="Disordered" evidence="1">
    <location>
        <begin position="137"/>
        <end position="175"/>
    </location>
</feature>
<accession>A0A4Z1KD68</accession>
<gene>
    <name evidence="2" type="ORF">BPOR_0553g00020</name>
</gene>
<dbReference type="Proteomes" id="UP000297280">
    <property type="component" value="Unassembled WGS sequence"/>
</dbReference>
<name>A0A4Z1KD68_9HELO</name>
<dbReference type="STRING" id="87229.A0A4Z1KD68"/>
<evidence type="ECO:0000313" key="3">
    <source>
        <dbReference type="Proteomes" id="UP000297280"/>
    </source>
</evidence>
<reference evidence="2 3" key="1">
    <citation type="submission" date="2017-12" db="EMBL/GenBank/DDBJ databases">
        <title>Comparative genomics of Botrytis spp.</title>
        <authorList>
            <person name="Valero-Jimenez C.A."/>
            <person name="Tapia P."/>
            <person name="Veloso J."/>
            <person name="Silva-Moreno E."/>
            <person name="Staats M."/>
            <person name="Valdes J.H."/>
            <person name="Van Kan J.A.L."/>
        </authorList>
    </citation>
    <scope>NUCLEOTIDE SEQUENCE [LARGE SCALE GENOMIC DNA]</scope>
    <source>
        <strain evidence="2 3">MUCL3349</strain>
    </source>
</reference>
<evidence type="ECO:0000313" key="2">
    <source>
        <dbReference type="EMBL" id="TGO84073.1"/>
    </source>
</evidence>
<feature type="compositionally biased region" description="Polar residues" evidence="1">
    <location>
        <begin position="137"/>
        <end position="149"/>
    </location>
</feature>
<organism evidence="2 3">
    <name type="scientific">Botrytis porri</name>
    <dbReference type="NCBI Taxonomy" id="87229"/>
    <lineage>
        <taxon>Eukaryota</taxon>
        <taxon>Fungi</taxon>
        <taxon>Dikarya</taxon>
        <taxon>Ascomycota</taxon>
        <taxon>Pezizomycotina</taxon>
        <taxon>Leotiomycetes</taxon>
        <taxon>Helotiales</taxon>
        <taxon>Sclerotiniaceae</taxon>
        <taxon>Botrytis</taxon>
    </lineage>
</organism>
<sequence length="195" mass="22701">MQNEIQIRVRNIENSQGGSKRIEPIFSEYTAGNENEHYHLHREFIDPSLLDLRRYPIHPSIDSSTQAEAQKTNKRLDGIEGSFAEDDNHRNFDPLPYTPYTTLPDLPAGDAEFQQALEYVEYVEEPGEGQVQYSLYSDPSVSNPHVEQFQQQQHHHHHHHSTVQILPEQPDPQPVAQHYTCSECQKRFKLLYELK</sequence>
<dbReference type="AlphaFoldDB" id="A0A4Z1KD68"/>
<protein>
    <submittedName>
        <fullName evidence="2">Uncharacterized protein</fullName>
    </submittedName>
</protein>
<comment type="caution">
    <text evidence="2">The sequence shown here is derived from an EMBL/GenBank/DDBJ whole genome shotgun (WGS) entry which is preliminary data.</text>
</comment>
<dbReference type="EMBL" id="PQXO01000552">
    <property type="protein sequence ID" value="TGO84073.1"/>
    <property type="molecule type" value="Genomic_DNA"/>
</dbReference>
<keyword evidence="3" id="KW-1185">Reference proteome</keyword>
<evidence type="ECO:0000256" key="1">
    <source>
        <dbReference type="SAM" id="MobiDB-lite"/>
    </source>
</evidence>